<evidence type="ECO:0000313" key="1">
    <source>
        <dbReference type="EMBL" id="JAE14510.1"/>
    </source>
</evidence>
<accession>A0A0A9FNX6</accession>
<organism evidence="1">
    <name type="scientific">Arundo donax</name>
    <name type="common">Giant reed</name>
    <name type="synonym">Donax arundinaceus</name>
    <dbReference type="NCBI Taxonomy" id="35708"/>
    <lineage>
        <taxon>Eukaryota</taxon>
        <taxon>Viridiplantae</taxon>
        <taxon>Streptophyta</taxon>
        <taxon>Embryophyta</taxon>
        <taxon>Tracheophyta</taxon>
        <taxon>Spermatophyta</taxon>
        <taxon>Magnoliopsida</taxon>
        <taxon>Liliopsida</taxon>
        <taxon>Poales</taxon>
        <taxon>Poaceae</taxon>
        <taxon>PACMAD clade</taxon>
        <taxon>Arundinoideae</taxon>
        <taxon>Arundineae</taxon>
        <taxon>Arundo</taxon>
    </lineage>
</organism>
<sequence length="26" mass="2980">MSSAILDTLWWYSCSAFLSILSDLTR</sequence>
<reference evidence="1" key="2">
    <citation type="journal article" date="2015" name="Data Brief">
        <title>Shoot transcriptome of the giant reed, Arundo donax.</title>
        <authorList>
            <person name="Barrero R.A."/>
            <person name="Guerrero F.D."/>
            <person name="Moolhuijzen P."/>
            <person name="Goolsby J.A."/>
            <person name="Tidwell J."/>
            <person name="Bellgard S.E."/>
            <person name="Bellgard M.I."/>
        </authorList>
    </citation>
    <scope>NUCLEOTIDE SEQUENCE</scope>
    <source>
        <tissue evidence="1">Shoot tissue taken approximately 20 cm above the soil surface</tissue>
    </source>
</reference>
<protein>
    <submittedName>
        <fullName evidence="1">Uncharacterized protein</fullName>
    </submittedName>
</protein>
<proteinExistence type="predicted"/>
<reference evidence="1" key="1">
    <citation type="submission" date="2014-09" db="EMBL/GenBank/DDBJ databases">
        <authorList>
            <person name="Magalhaes I.L.F."/>
            <person name="Oliveira U."/>
            <person name="Santos F.R."/>
            <person name="Vidigal T.H.D.A."/>
            <person name="Brescovit A.D."/>
            <person name="Santos A.J."/>
        </authorList>
    </citation>
    <scope>NUCLEOTIDE SEQUENCE</scope>
    <source>
        <tissue evidence="1">Shoot tissue taken approximately 20 cm above the soil surface</tissue>
    </source>
</reference>
<name>A0A0A9FNX6_ARUDO</name>
<dbReference type="AlphaFoldDB" id="A0A0A9FNX6"/>
<dbReference type="EMBL" id="GBRH01183386">
    <property type="protein sequence ID" value="JAE14510.1"/>
    <property type="molecule type" value="Transcribed_RNA"/>
</dbReference>